<feature type="active site" description="Proton acceptor" evidence="4">
    <location>
        <position position="374"/>
    </location>
</feature>
<dbReference type="NCBIfam" id="TIGR01930">
    <property type="entry name" value="AcCoA-C-Actrans"/>
    <property type="match status" value="1"/>
</dbReference>
<dbReference type="InterPro" id="IPR020616">
    <property type="entry name" value="Thiolase_N"/>
</dbReference>
<gene>
    <name evidence="8" type="ORF">CEY15_13210</name>
</gene>
<keyword evidence="2 5" id="KW-0808">Transferase</keyword>
<feature type="active site" description="Proton acceptor" evidence="4">
    <location>
        <position position="344"/>
    </location>
</feature>
<organism evidence="8 9">
    <name type="scientific">Dietzia natronolimnaea</name>
    <dbReference type="NCBI Taxonomy" id="161920"/>
    <lineage>
        <taxon>Bacteria</taxon>
        <taxon>Bacillati</taxon>
        <taxon>Actinomycetota</taxon>
        <taxon>Actinomycetes</taxon>
        <taxon>Mycobacteriales</taxon>
        <taxon>Dietziaceae</taxon>
        <taxon>Dietzia</taxon>
    </lineage>
</organism>
<dbReference type="InterPro" id="IPR020613">
    <property type="entry name" value="Thiolase_CS"/>
</dbReference>
<evidence type="ECO:0000259" key="7">
    <source>
        <dbReference type="Pfam" id="PF02803"/>
    </source>
</evidence>
<evidence type="ECO:0000256" key="5">
    <source>
        <dbReference type="RuleBase" id="RU003557"/>
    </source>
</evidence>
<feature type="domain" description="Thiolase C-terminal" evidence="7">
    <location>
        <begin position="266"/>
        <end position="387"/>
    </location>
</feature>
<protein>
    <submittedName>
        <fullName evidence="8">Acetyl-CoA C-acyltransferase</fullName>
    </submittedName>
</protein>
<evidence type="ECO:0000313" key="9">
    <source>
        <dbReference type="Proteomes" id="UP000218810"/>
    </source>
</evidence>
<dbReference type="Pfam" id="PF00108">
    <property type="entry name" value="Thiolase_N"/>
    <property type="match status" value="1"/>
</dbReference>
<evidence type="ECO:0000256" key="2">
    <source>
        <dbReference type="ARBA" id="ARBA00022679"/>
    </source>
</evidence>
<dbReference type="InterPro" id="IPR020610">
    <property type="entry name" value="Thiolase_AS"/>
</dbReference>
<dbReference type="AlphaFoldDB" id="A0A2A2WMT0"/>
<dbReference type="PANTHER" id="PTHR43365">
    <property type="entry name" value="BLR7806 PROTEIN"/>
    <property type="match status" value="1"/>
</dbReference>
<dbReference type="InterPro" id="IPR016039">
    <property type="entry name" value="Thiolase-like"/>
</dbReference>
<dbReference type="PIRSF" id="PIRSF000429">
    <property type="entry name" value="Ac-CoA_Ac_transf"/>
    <property type="match status" value="1"/>
</dbReference>
<dbReference type="Pfam" id="PF02803">
    <property type="entry name" value="Thiolase_C"/>
    <property type="match status" value="1"/>
</dbReference>
<dbReference type="EMBL" id="NTGA01000023">
    <property type="protein sequence ID" value="PAY22492.1"/>
    <property type="molecule type" value="Genomic_DNA"/>
</dbReference>
<evidence type="ECO:0000256" key="1">
    <source>
        <dbReference type="ARBA" id="ARBA00010982"/>
    </source>
</evidence>
<dbReference type="OrthoDB" id="3607666at2"/>
<name>A0A2A2WMT0_9ACTN</name>
<proteinExistence type="inferred from homology"/>
<dbReference type="PROSITE" id="PS00099">
    <property type="entry name" value="THIOLASE_3"/>
    <property type="match status" value="1"/>
</dbReference>
<keyword evidence="9" id="KW-1185">Reference proteome</keyword>
<dbReference type="PANTHER" id="PTHR43365:SF1">
    <property type="entry name" value="ACETYL-COA C-ACYLTRANSFERASE"/>
    <property type="match status" value="1"/>
</dbReference>
<feature type="active site" description="Acyl-thioester intermediate" evidence="4">
    <location>
        <position position="89"/>
    </location>
</feature>
<comment type="similarity">
    <text evidence="1 5">Belongs to the thiolase-like superfamily. Thiolase family.</text>
</comment>
<dbReference type="InterPro" id="IPR020617">
    <property type="entry name" value="Thiolase_C"/>
</dbReference>
<dbReference type="CDD" id="cd00751">
    <property type="entry name" value="thiolase"/>
    <property type="match status" value="1"/>
</dbReference>
<evidence type="ECO:0000313" key="8">
    <source>
        <dbReference type="EMBL" id="PAY22492.1"/>
    </source>
</evidence>
<dbReference type="RefSeq" id="WP_095718846.1">
    <property type="nucleotide sequence ID" value="NZ_NTGA01000023.1"/>
</dbReference>
<feature type="domain" description="Thiolase N-terminal" evidence="6">
    <location>
        <begin position="5"/>
        <end position="258"/>
    </location>
</feature>
<dbReference type="Gene3D" id="3.40.47.10">
    <property type="match status" value="2"/>
</dbReference>
<sequence length="388" mass="40671">MGNPVIVEAVRTPIGKARGALSGLHPAHLLGASQKEVIRRAGIDASLVEQVVGGCVTQAGAQGNNVTRGAWLASGLPWQTACTTIDCQCSSAQQATHFIANLIHAGAMDAGIACGVESMSWIALRAAVGDGSNGMPRPDDWSIDLPDQFTAADRIARRRGLSREDLEELGVRSQANAARAWQEGRFDRETFAVEAPERLKDGTYTGETVTVTRDQGLRETTAEALAGLKPVLDGGLHTAGTSSQMSDGSAAVLLMDEDVAKAHGLSPRARIAHQALVGGEPEYHLDGPVQATQRVLDRSGMSISDFDLFECNEAFASVLLSWAAVHGPDMDKVNVNGGAIAIGHPVGSTGARLVTTALHELERTDGERALITMCAGGAQASASIIERI</sequence>
<dbReference type="SUPFAM" id="SSF53901">
    <property type="entry name" value="Thiolase-like"/>
    <property type="match status" value="2"/>
</dbReference>
<accession>A0A2A2WMT0</accession>
<evidence type="ECO:0000256" key="4">
    <source>
        <dbReference type="PIRSR" id="PIRSR000429-1"/>
    </source>
</evidence>
<dbReference type="PROSITE" id="PS00737">
    <property type="entry name" value="THIOLASE_2"/>
    <property type="match status" value="1"/>
</dbReference>
<evidence type="ECO:0000259" key="6">
    <source>
        <dbReference type="Pfam" id="PF00108"/>
    </source>
</evidence>
<comment type="caution">
    <text evidence="8">The sequence shown here is derived from an EMBL/GenBank/DDBJ whole genome shotgun (WGS) entry which is preliminary data.</text>
</comment>
<dbReference type="Proteomes" id="UP000218810">
    <property type="component" value="Unassembled WGS sequence"/>
</dbReference>
<dbReference type="GO" id="GO:0016747">
    <property type="term" value="F:acyltransferase activity, transferring groups other than amino-acyl groups"/>
    <property type="evidence" value="ECO:0007669"/>
    <property type="project" value="InterPro"/>
</dbReference>
<dbReference type="InterPro" id="IPR002155">
    <property type="entry name" value="Thiolase"/>
</dbReference>
<reference evidence="9" key="1">
    <citation type="submission" date="2017-09" db="EMBL/GenBank/DDBJ databases">
        <authorList>
            <person name="Zhang Y."/>
            <person name="Huang X."/>
            <person name="Liu J."/>
            <person name="Lu L."/>
            <person name="Peng K."/>
        </authorList>
    </citation>
    <scope>NUCLEOTIDE SEQUENCE [LARGE SCALE GENOMIC DNA]</scope>
    <source>
        <strain evidence="9">S-XJ-1</strain>
    </source>
</reference>
<evidence type="ECO:0000256" key="3">
    <source>
        <dbReference type="ARBA" id="ARBA00023315"/>
    </source>
</evidence>
<dbReference type="NCBIfam" id="NF005889">
    <property type="entry name" value="PRK07850.1"/>
    <property type="match status" value="1"/>
</dbReference>
<keyword evidence="3 5" id="KW-0012">Acyltransferase</keyword>